<dbReference type="InterPro" id="IPR036034">
    <property type="entry name" value="PDZ_sf"/>
</dbReference>
<dbReference type="AlphaFoldDB" id="A0A160DY71"/>
<dbReference type="Pfam" id="PF13180">
    <property type="entry name" value="PDZ_2"/>
    <property type="match status" value="1"/>
</dbReference>
<proteinExistence type="predicted"/>
<evidence type="ECO:0000313" key="3">
    <source>
        <dbReference type="EMBL" id="ANB19311.1"/>
    </source>
</evidence>
<reference evidence="3 4" key="1">
    <citation type="submission" date="2016-04" db="EMBL/GenBank/DDBJ databases">
        <title>Complete genome sequence of Dokdonella koreensis DS-123T.</title>
        <authorList>
            <person name="Kim J.F."/>
            <person name="Lee H."/>
            <person name="Kwak M.-J."/>
        </authorList>
    </citation>
    <scope>NUCLEOTIDE SEQUENCE [LARGE SCALE GENOMIC DNA]</scope>
    <source>
        <strain evidence="3 4">DS-123</strain>
    </source>
</reference>
<keyword evidence="1" id="KW-0732">Signal</keyword>
<feature type="signal peptide" evidence="1">
    <location>
        <begin position="1"/>
        <end position="22"/>
    </location>
</feature>
<feature type="chain" id="PRO_5007813228" description="PDZ domain-containing protein" evidence="1">
    <location>
        <begin position="23"/>
        <end position="237"/>
    </location>
</feature>
<dbReference type="SMART" id="SM00228">
    <property type="entry name" value="PDZ"/>
    <property type="match status" value="1"/>
</dbReference>
<dbReference type="InterPro" id="IPR001478">
    <property type="entry name" value="PDZ"/>
</dbReference>
<evidence type="ECO:0000256" key="1">
    <source>
        <dbReference type="SAM" id="SignalP"/>
    </source>
</evidence>
<organism evidence="3 4">
    <name type="scientific">Dokdonella koreensis DS-123</name>
    <dbReference type="NCBI Taxonomy" id="1300342"/>
    <lineage>
        <taxon>Bacteria</taxon>
        <taxon>Pseudomonadati</taxon>
        <taxon>Pseudomonadota</taxon>
        <taxon>Gammaproteobacteria</taxon>
        <taxon>Lysobacterales</taxon>
        <taxon>Rhodanobacteraceae</taxon>
        <taxon>Dokdonella</taxon>
    </lineage>
</organism>
<dbReference type="RefSeq" id="WP_190278926.1">
    <property type="nucleotide sequence ID" value="NZ_CP015249.1"/>
</dbReference>
<evidence type="ECO:0000259" key="2">
    <source>
        <dbReference type="PROSITE" id="PS50106"/>
    </source>
</evidence>
<evidence type="ECO:0000313" key="4">
    <source>
        <dbReference type="Proteomes" id="UP000076830"/>
    </source>
</evidence>
<dbReference type="Gene3D" id="2.30.42.10">
    <property type="match status" value="1"/>
</dbReference>
<sequence>MAASVRYPLLAAVASLAVLVAAGCSTRSIRVEPGAPDAAPATAERYSEEPGRTPATVAAFRAAPPPAAPEWSEGEDFLADRNRLGAAGMAHVGSSRFTPWDAAAREQAVARARAVGADRAIVYTGTAAAADDTTLVAYYVRFRLPFGATFRDLREEERAAVGSAGVRIGTVLAGTPAEEANLIAGDVVVAVDGAPVTDRAGFQALLRNHAGRRVALRLIRNGEPLERSVRLGAPAQP</sequence>
<dbReference type="SUPFAM" id="SSF50156">
    <property type="entry name" value="PDZ domain-like"/>
    <property type="match status" value="1"/>
</dbReference>
<dbReference type="EMBL" id="CP015249">
    <property type="protein sequence ID" value="ANB19311.1"/>
    <property type="molecule type" value="Genomic_DNA"/>
</dbReference>
<accession>A0A160DY71</accession>
<protein>
    <recommendedName>
        <fullName evidence="2">PDZ domain-containing protein</fullName>
    </recommendedName>
</protein>
<dbReference type="PROSITE" id="PS50106">
    <property type="entry name" value="PDZ"/>
    <property type="match status" value="1"/>
</dbReference>
<name>A0A160DY71_9GAMM</name>
<dbReference type="PROSITE" id="PS51257">
    <property type="entry name" value="PROKAR_LIPOPROTEIN"/>
    <property type="match status" value="1"/>
</dbReference>
<keyword evidence="4" id="KW-1185">Reference proteome</keyword>
<dbReference type="STRING" id="1300342.I596_3322"/>
<dbReference type="Proteomes" id="UP000076830">
    <property type="component" value="Chromosome"/>
</dbReference>
<dbReference type="KEGG" id="dko:I596_3322"/>
<feature type="domain" description="PDZ" evidence="2">
    <location>
        <begin position="135"/>
        <end position="198"/>
    </location>
</feature>
<gene>
    <name evidence="3" type="ORF">I596_3322</name>
</gene>